<dbReference type="AlphaFoldDB" id="A0A0E0D1M8"/>
<reference evidence="2" key="1">
    <citation type="submission" date="2015-04" db="UniProtKB">
        <authorList>
            <consortium name="EnsemblPlants"/>
        </authorList>
    </citation>
    <scope>IDENTIFICATION</scope>
</reference>
<evidence type="ECO:0000313" key="3">
    <source>
        <dbReference type="Proteomes" id="UP000008021"/>
    </source>
</evidence>
<accession>A0A0E0D1M8</accession>
<dbReference type="HOGENOM" id="CLU_2726460_0_0_1"/>
<name>A0A0E0D1M8_9ORYZ</name>
<evidence type="ECO:0000256" key="1">
    <source>
        <dbReference type="SAM" id="MobiDB-lite"/>
    </source>
</evidence>
<organism evidence="2">
    <name type="scientific">Oryza meridionalis</name>
    <dbReference type="NCBI Taxonomy" id="40149"/>
    <lineage>
        <taxon>Eukaryota</taxon>
        <taxon>Viridiplantae</taxon>
        <taxon>Streptophyta</taxon>
        <taxon>Embryophyta</taxon>
        <taxon>Tracheophyta</taxon>
        <taxon>Spermatophyta</taxon>
        <taxon>Magnoliopsida</taxon>
        <taxon>Liliopsida</taxon>
        <taxon>Poales</taxon>
        <taxon>Poaceae</taxon>
        <taxon>BOP clade</taxon>
        <taxon>Oryzoideae</taxon>
        <taxon>Oryzeae</taxon>
        <taxon>Oryzinae</taxon>
        <taxon>Oryza</taxon>
    </lineage>
</organism>
<reference evidence="2" key="2">
    <citation type="submission" date="2018-05" db="EMBL/GenBank/DDBJ databases">
        <title>OmerRS3 (Oryza meridionalis Reference Sequence Version 3).</title>
        <authorList>
            <person name="Zhang J."/>
            <person name="Kudrna D."/>
            <person name="Lee S."/>
            <person name="Talag J."/>
            <person name="Welchert J."/>
            <person name="Wing R.A."/>
        </authorList>
    </citation>
    <scope>NUCLEOTIDE SEQUENCE [LARGE SCALE GENOMIC DNA]</scope>
    <source>
        <strain evidence="2">cv. OR44</strain>
    </source>
</reference>
<proteinExistence type="predicted"/>
<dbReference type="Proteomes" id="UP000008021">
    <property type="component" value="Chromosome 3"/>
</dbReference>
<keyword evidence="3" id="KW-1185">Reference proteome</keyword>
<dbReference type="Gramene" id="OMERI03G18400.1">
    <property type="protein sequence ID" value="OMERI03G18400.1"/>
    <property type="gene ID" value="OMERI03G18400"/>
</dbReference>
<evidence type="ECO:0000313" key="2">
    <source>
        <dbReference type="EnsemblPlants" id="OMERI03G18400.1"/>
    </source>
</evidence>
<dbReference type="EnsemblPlants" id="OMERI03G18400.1">
    <property type="protein sequence ID" value="OMERI03G18400.1"/>
    <property type="gene ID" value="OMERI03G18400"/>
</dbReference>
<sequence>MAVGGGFAHRRKQRSFAPGIYVSWPPPRKIRIKMAIAWLRLMTGRAASAQAKGLGSEDTNQTRHVLAYSGPV</sequence>
<feature type="region of interest" description="Disordered" evidence="1">
    <location>
        <begin position="50"/>
        <end position="72"/>
    </location>
</feature>
<protein>
    <submittedName>
        <fullName evidence="2">Uncharacterized protein</fullName>
    </submittedName>
</protein>